<accession>A0ABX5WLW6</accession>
<evidence type="ECO:0000313" key="1">
    <source>
        <dbReference type="EMBL" id="QDF75066.1"/>
    </source>
</evidence>
<dbReference type="Proteomes" id="UP000318758">
    <property type="component" value="Chromosome"/>
</dbReference>
<reference evidence="1 2" key="1">
    <citation type="submission" date="2019-06" db="EMBL/GenBank/DDBJ databases">
        <title>Complete genome of Shewanella marisflavi ECSMB14101, a mussel settlement-inducing bacterium isolated from East China Sea.</title>
        <authorList>
            <person name="Yang J."/>
            <person name="Liang X."/>
            <person name="Chang R."/>
            <person name="Peng L."/>
        </authorList>
    </citation>
    <scope>NUCLEOTIDE SEQUENCE [LARGE SCALE GENOMIC DNA]</scope>
    <source>
        <strain evidence="1 2">ECSMB14101</strain>
    </source>
</reference>
<gene>
    <name evidence="1" type="ORF">FGA12_07775</name>
</gene>
<dbReference type="EMBL" id="CP041153">
    <property type="protein sequence ID" value="QDF75066.1"/>
    <property type="molecule type" value="Genomic_DNA"/>
</dbReference>
<keyword evidence="2" id="KW-1185">Reference proteome</keyword>
<name>A0ABX5WLW6_9GAMM</name>
<organism evidence="1 2">
    <name type="scientific">Shewanella marisflavi</name>
    <dbReference type="NCBI Taxonomy" id="260364"/>
    <lineage>
        <taxon>Bacteria</taxon>
        <taxon>Pseudomonadati</taxon>
        <taxon>Pseudomonadota</taxon>
        <taxon>Gammaproteobacteria</taxon>
        <taxon>Alteromonadales</taxon>
        <taxon>Shewanellaceae</taxon>
        <taxon>Shewanella</taxon>
    </lineage>
</organism>
<sequence length="311" mass="35078">MKLCSVTKIWDKSAHNAFTDLVLYRDKLYCVFREASAHVSPDGALRILCSEDGGTQWHSVALIQLDFADLRDGKLLAAPDGLYLFSGAALHSEQGSGMRSYCWQSLDGVDWSAPTMVAKEKEWLWRVTSHEGKFYGICYYPHEHDGYVALYTSQGDTEFRPLVPRLSQAGYVNESGLVFDAQNRAICLLRRDPLWQTDERALLGISHPPYTQWQWQVTNCRIGGPVSFIYQGQHYAVVRLYDGRVRTSVVSIDLQTGQITEKLVLPSGGDTSYAGIVLVQEQLWLSYYSSHEGKCAIYFAKVTLQKVTLDK</sequence>
<protein>
    <submittedName>
        <fullName evidence="1">Exo-alpha-sialidase</fullName>
    </submittedName>
</protein>
<dbReference type="InterPro" id="IPR036278">
    <property type="entry name" value="Sialidase_sf"/>
</dbReference>
<dbReference type="SUPFAM" id="SSF50939">
    <property type="entry name" value="Sialidases"/>
    <property type="match status" value="1"/>
</dbReference>
<dbReference type="RefSeq" id="WP_033539215.1">
    <property type="nucleotide sequence ID" value="NZ_CP041153.1"/>
</dbReference>
<proteinExistence type="predicted"/>
<evidence type="ECO:0000313" key="2">
    <source>
        <dbReference type="Proteomes" id="UP000318758"/>
    </source>
</evidence>
<dbReference type="Gene3D" id="2.120.10.10">
    <property type="match status" value="1"/>
</dbReference>